<dbReference type="PANTHER" id="PTHR11257">
    <property type="entry name" value="CHEMOSENSORY PROTEIN-RELATED"/>
    <property type="match status" value="1"/>
</dbReference>
<feature type="signal peptide" evidence="1">
    <location>
        <begin position="1"/>
        <end position="16"/>
    </location>
</feature>
<gene>
    <name evidence="2" type="ORF">BDFB_005705</name>
</gene>
<reference evidence="2 3" key="1">
    <citation type="submission" date="2017-03" db="EMBL/GenBank/DDBJ databases">
        <title>Genome of the blue death feigning beetle - Asbolus verrucosus.</title>
        <authorList>
            <person name="Rider S.D."/>
        </authorList>
    </citation>
    <scope>NUCLEOTIDE SEQUENCE [LARGE SCALE GENOMIC DNA]</scope>
    <source>
        <strain evidence="2">Butters</strain>
        <tissue evidence="2">Head and leg muscle</tissue>
    </source>
</reference>
<dbReference type="OrthoDB" id="6344725at2759"/>
<dbReference type="InterPro" id="IPR005055">
    <property type="entry name" value="A10/PebIII"/>
</dbReference>
<dbReference type="PANTHER" id="PTHR11257:SF12">
    <property type="entry name" value="EJACULATORY BULB-SPECIFIC PROTEIN 3-RELATED"/>
    <property type="match status" value="1"/>
</dbReference>
<protein>
    <submittedName>
        <fullName evidence="2">Chemosensory protein</fullName>
    </submittedName>
</protein>
<keyword evidence="1" id="KW-0732">Signal</keyword>
<dbReference type="AlphaFoldDB" id="A0A482WBE1"/>
<dbReference type="SUPFAM" id="SSF100910">
    <property type="entry name" value="Chemosensory protein Csp2"/>
    <property type="match status" value="1"/>
</dbReference>
<feature type="chain" id="PRO_5019726311" evidence="1">
    <location>
        <begin position="17"/>
        <end position="119"/>
    </location>
</feature>
<dbReference type="EMBL" id="QDEB01008376">
    <property type="protein sequence ID" value="RZC42384.1"/>
    <property type="molecule type" value="Genomic_DNA"/>
</dbReference>
<keyword evidence="3" id="KW-1185">Reference proteome</keyword>
<sequence length="119" mass="13886">MKVSILLLICANLVLCDQYTTKYDNMDIDEILSSERLLKNYFNCIMDRGPCVPEGAELKRVLPDALQTGCEKCSDKQKQACKRIVRFLMDDKPQMWKELTAKYDPEGIYFEKYKDQLDC</sequence>
<comment type="caution">
    <text evidence="2">The sequence shown here is derived from an EMBL/GenBank/DDBJ whole genome shotgun (WGS) entry which is preliminary data.</text>
</comment>
<proteinExistence type="predicted"/>
<evidence type="ECO:0000313" key="2">
    <source>
        <dbReference type="EMBL" id="RZC42384.1"/>
    </source>
</evidence>
<dbReference type="Proteomes" id="UP000292052">
    <property type="component" value="Unassembled WGS sequence"/>
</dbReference>
<dbReference type="InterPro" id="IPR036682">
    <property type="entry name" value="OS_D_A10/PebIII_sf"/>
</dbReference>
<organism evidence="2 3">
    <name type="scientific">Asbolus verrucosus</name>
    <name type="common">Desert ironclad beetle</name>
    <dbReference type="NCBI Taxonomy" id="1661398"/>
    <lineage>
        <taxon>Eukaryota</taxon>
        <taxon>Metazoa</taxon>
        <taxon>Ecdysozoa</taxon>
        <taxon>Arthropoda</taxon>
        <taxon>Hexapoda</taxon>
        <taxon>Insecta</taxon>
        <taxon>Pterygota</taxon>
        <taxon>Neoptera</taxon>
        <taxon>Endopterygota</taxon>
        <taxon>Coleoptera</taxon>
        <taxon>Polyphaga</taxon>
        <taxon>Cucujiformia</taxon>
        <taxon>Tenebrionidae</taxon>
        <taxon>Pimeliinae</taxon>
        <taxon>Asbolus</taxon>
    </lineage>
</organism>
<accession>A0A482WBE1</accession>
<dbReference type="Gene3D" id="1.10.2080.10">
    <property type="entry name" value="Insect odorant-binding protein A10/Ejaculatory bulb-specific protein 3"/>
    <property type="match status" value="1"/>
</dbReference>
<name>A0A482WBE1_ASBVE</name>
<dbReference type="Pfam" id="PF03392">
    <property type="entry name" value="OS-D"/>
    <property type="match status" value="1"/>
</dbReference>
<evidence type="ECO:0000256" key="1">
    <source>
        <dbReference type="SAM" id="SignalP"/>
    </source>
</evidence>
<evidence type="ECO:0000313" key="3">
    <source>
        <dbReference type="Proteomes" id="UP000292052"/>
    </source>
</evidence>